<accession>A0A183F145</accession>
<reference evidence="1 2" key="2">
    <citation type="submission" date="2018-11" db="EMBL/GenBank/DDBJ databases">
        <authorList>
            <consortium name="Pathogen Informatics"/>
        </authorList>
    </citation>
    <scope>NUCLEOTIDE SEQUENCE [LARGE SCALE GENOMIC DNA]</scope>
</reference>
<protein>
    <submittedName>
        <fullName evidence="3">Secreted protein</fullName>
    </submittedName>
</protein>
<reference evidence="3" key="1">
    <citation type="submission" date="2016-06" db="UniProtKB">
        <authorList>
            <consortium name="WormBaseParasite"/>
        </authorList>
    </citation>
    <scope>IDENTIFICATION</scope>
</reference>
<organism evidence="3">
    <name type="scientific">Gongylonema pulchrum</name>
    <dbReference type="NCBI Taxonomy" id="637853"/>
    <lineage>
        <taxon>Eukaryota</taxon>
        <taxon>Metazoa</taxon>
        <taxon>Ecdysozoa</taxon>
        <taxon>Nematoda</taxon>
        <taxon>Chromadorea</taxon>
        <taxon>Rhabditida</taxon>
        <taxon>Spirurina</taxon>
        <taxon>Spiruromorpha</taxon>
        <taxon>Spiruroidea</taxon>
        <taxon>Gongylonematidae</taxon>
        <taxon>Gongylonema</taxon>
    </lineage>
</organism>
<dbReference type="EMBL" id="UYRT01115846">
    <property type="protein sequence ID" value="VDN49699.1"/>
    <property type="molecule type" value="Genomic_DNA"/>
</dbReference>
<evidence type="ECO:0000313" key="1">
    <source>
        <dbReference type="EMBL" id="VDN49699.1"/>
    </source>
</evidence>
<gene>
    <name evidence="1" type="ORF">GPUH_LOCUS26936</name>
</gene>
<evidence type="ECO:0000313" key="2">
    <source>
        <dbReference type="Proteomes" id="UP000271098"/>
    </source>
</evidence>
<keyword evidence="2" id="KW-1185">Reference proteome</keyword>
<sequence>MRTFIQGRFLNIISSSSSNVGWLIAVAAAAGVVEGREVLPCAEDGIDVTTLAFVACSGDTNASSDGFRLSRAPVNTALGIAKYLNFRLTHFSNV</sequence>
<dbReference type="Proteomes" id="UP000271098">
    <property type="component" value="Unassembled WGS sequence"/>
</dbReference>
<proteinExistence type="predicted"/>
<dbReference type="AlphaFoldDB" id="A0A183F145"/>
<dbReference type="WBParaSite" id="GPUH_0002696601-mRNA-1">
    <property type="protein sequence ID" value="GPUH_0002696601-mRNA-1"/>
    <property type="gene ID" value="GPUH_0002696601"/>
</dbReference>
<name>A0A183F145_9BILA</name>
<evidence type="ECO:0000313" key="3">
    <source>
        <dbReference type="WBParaSite" id="GPUH_0002696601-mRNA-1"/>
    </source>
</evidence>